<evidence type="ECO:0000313" key="2">
    <source>
        <dbReference type="Proteomes" id="UP001209878"/>
    </source>
</evidence>
<gene>
    <name evidence="1" type="ORF">NP493_405g01022</name>
</gene>
<organism evidence="1 2">
    <name type="scientific">Ridgeia piscesae</name>
    <name type="common">Tubeworm</name>
    <dbReference type="NCBI Taxonomy" id="27915"/>
    <lineage>
        <taxon>Eukaryota</taxon>
        <taxon>Metazoa</taxon>
        <taxon>Spiralia</taxon>
        <taxon>Lophotrochozoa</taxon>
        <taxon>Annelida</taxon>
        <taxon>Polychaeta</taxon>
        <taxon>Sedentaria</taxon>
        <taxon>Canalipalpata</taxon>
        <taxon>Sabellida</taxon>
        <taxon>Siboglinidae</taxon>
        <taxon>Ridgeia</taxon>
    </lineage>
</organism>
<keyword evidence="2" id="KW-1185">Reference proteome</keyword>
<name>A0AAD9L0X1_RIDPI</name>
<dbReference type="Proteomes" id="UP001209878">
    <property type="component" value="Unassembled WGS sequence"/>
</dbReference>
<dbReference type="EMBL" id="JAODUO010000405">
    <property type="protein sequence ID" value="KAK2181227.1"/>
    <property type="molecule type" value="Genomic_DNA"/>
</dbReference>
<dbReference type="AlphaFoldDB" id="A0AAD9L0X1"/>
<comment type="caution">
    <text evidence="1">The sequence shown here is derived from an EMBL/GenBank/DDBJ whole genome shotgun (WGS) entry which is preliminary data.</text>
</comment>
<sequence>MEFNIPKCVHLPITNKTKPRLHSYSLCGVPLSTVSSHPYLGIKLDTKLTGVNHITDIASKSSNVLGLIKRTLGPCKPDVKETVYNMLV</sequence>
<reference evidence="1" key="1">
    <citation type="journal article" date="2023" name="Mol. Biol. Evol.">
        <title>Third-Generation Sequencing Reveals the Adaptive Role of the Epigenome in Three Deep-Sea Polychaetes.</title>
        <authorList>
            <person name="Perez M."/>
            <person name="Aroh O."/>
            <person name="Sun Y."/>
            <person name="Lan Y."/>
            <person name="Juniper S.K."/>
            <person name="Young C.R."/>
            <person name="Angers B."/>
            <person name="Qian P.Y."/>
        </authorList>
    </citation>
    <scope>NUCLEOTIDE SEQUENCE</scope>
    <source>
        <strain evidence="1">R07B-5</strain>
    </source>
</reference>
<accession>A0AAD9L0X1</accession>
<evidence type="ECO:0000313" key="1">
    <source>
        <dbReference type="EMBL" id="KAK2181227.1"/>
    </source>
</evidence>
<protein>
    <submittedName>
        <fullName evidence="1">Uncharacterized protein</fullName>
    </submittedName>
</protein>
<proteinExistence type="predicted"/>